<protein>
    <submittedName>
        <fullName evidence="1">Uncharacterized protein</fullName>
    </submittedName>
</protein>
<name>A0ACC0U1R4_9AGAM</name>
<gene>
    <name evidence="1" type="ORF">F5148DRAFT_329291</name>
</gene>
<dbReference type="Proteomes" id="UP001207468">
    <property type="component" value="Unassembled WGS sequence"/>
</dbReference>
<comment type="caution">
    <text evidence="1">The sequence shown here is derived from an EMBL/GenBank/DDBJ whole genome shotgun (WGS) entry which is preliminary data.</text>
</comment>
<sequence>MMALPRLATALAITPAPAMVAPAPAMVAPAPAMVTPAPGMVTQAPAMVAPAPSMVALVAPAPWGRECRLSALAVAPAPRSRQLARAPGGRQPTLAILTPASRQPALAIVAPAPRSRQPALRVGMMVRGMGVILIMWMPMGVIGGGLAQTHGGRQRRISTLMRYIMME</sequence>
<evidence type="ECO:0000313" key="1">
    <source>
        <dbReference type="EMBL" id="KAI9458315.1"/>
    </source>
</evidence>
<reference evidence="1" key="1">
    <citation type="submission" date="2021-03" db="EMBL/GenBank/DDBJ databases">
        <title>Evolutionary priming and transition to the ectomycorrhizal habit in an iconic lineage of mushroom-forming fungi: is preadaptation a requirement?</title>
        <authorList>
            <consortium name="DOE Joint Genome Institute"/>
            <person name="Looney B.P."/>
            <person name="Miyauchi S."/>
            <person name="Morin E."/>
            <person name="Drula E."/>
            <person name="Courty P.E."/>
            <person name="Chicoki N."/>
            <person name="Fauchery L."/>
            <person name="Kohler A."/>
            <person name="Kuo A."/>
            <person name="LaButti K."/>
            <person name="Pangilinan J."/>
            <person name="Lipzen A."/>
            <person name="Riley R."/>
            <person name="Andreopoulos W."/>
            <person name="He G."/>
            <person name="Johnson J."/>
            <person name="Barry K.W."/>
            <person name="Grigoriev I.V."/>
            <person name="Nagy L."/>
            <person name="Hibbett D."/>
            <person name="Henrissat B."/>
            <person name="Matheny P.B."/>
            <person name="Labbe J."/>
            <person name="Martin A.F."/>
        </authorList>
    </citation>
    <scope>NUCLEOTIDE SEQUENCE</scope>
    <source>
        <strain evidence="1">BPL698</strain>
    </source>
</reference>
<accession>A0ACC0U1R4</accession>
<keyword evidence="2" id="KW-1185">Reference proteome</keyword>
<organism evidence="1 2">
    <name type="scientific">Russula earlei</name>
    <dbReference type="NCBI Taxonomy" id="71964"/>
    <lineage>
        <taxon>Eukaryota</taxon>
        <taxon>Fungi</taxon>
        <taxon>Dikarya</taxon>
        <taxon>Basidiomycota</taxon>
        <taxon>Agaricomycotina</taxon>
        <taxon>Agaricomycetes</taxon>
        <taxon>Russulales</taxon>
        <taxon>Russulaceae</taxon>
        <taxon>Russula</taxon>
    </lineage>
</organism>
<dbReference type="EMBL" id="JAGFNK010000211">
    <property type="protein sequence ID" value="KAI9458315.1"/>
    <property type="molecule type" value="Genomic_DNA"/>
</dbReference>
<proteinExistence type="predicted"/>
<evidence type="ECO:0000313" key="2">
    <source>
        <dbReference type="Proteomes" id="UP001207468"/>
    </source>
</evidence>